<proteinExistence type="predicted"/>
<comment type="caution">
    <text evidence="2">The sequence shown here is derived from an EMBL/GenBank/DDBJ whole genome shotgun (WGS) entry which is preliminary data.</text>
</comment>
<dbReference type="KEGG" id="pht:BLM14_21455"/>
<dbReference type="EMBL" id="MZMT01000007">
    <property type="protein sequence ID" value="PIO46160.1"/>
    <property type="molecule type" value="Genomic_DNA"/>
</dbReference>
<keyword evidence="3" id="KW-1185">Reference proteome</keyword>
<dbReference type="RefSeq" id="WP_100001960.1">
    <property type="nucleotide sequence ID" value="NZ_CP017941.1"/>
</dbReference>
<reference evidence="3" key="1">
    <citation type="journal article" date="2017" name="Int J Environ Stud">
        <title>Does the Miocene-Pliocene relict legume Oxytropis triphylla form nitrogen-fixing nodules with a combination of bacterial strains?</title>
        <authorList>
            <person name="Safronova V."/>
            <person name="Belimov A."/>
            <person name="Sazanova A."/>
            <person name="Kuznetsova I."/>
            <person name="Popova J."/>
            <person name="Andronov E."/>
            <person name="Verkhozina A."/>
            <person name="Tikhonovich I."/>
        </authorList>
    </citation>
    <scope>NUCLEOTIDE SEQUENCE [LARGE SCALE GENOMIC DNA]</scope>
    <source>
        <strain evidence="3">Tri-38</strain>
    </source>
</reference>
<evidence type="ECO:0000313" key="2">
    <source>
        <dbReference type="EMBL" id="PIO46160.1"/>
    </source>
</evidence>
<accession>A0A2N9W342</accession>
<keyword evidence="1" id="KW-0732">Signal</keyword>
<name>A0A2N9W342_9HYPH</name>
<organism evidence="2 3">
    <name type="scientific">Phyllobacterium zundukense</name>
    <dbReference type="NCBI Taxonomy" id="1867719"/>
    <lineage>
        <taxon>Bacteria</taxon>
        <taxon>Pseudomonadati</taxon>
        <taxon>Pseudomonadota</taxon>
        <taxon>Alphaproteobacteria</taxon>
        <taxon>Hyphomicrobiales</taxon>
        <taxon>Phyllobacteriaceae</taxon>
        <taxon>Phyllobacterium</taxon>
    </lineage>
</organism>
<dbReference type="OrthoDB" id="8455115at2"/>
<evidence type="ECO:0000313" key="3">
    <source>
        <dbReference type="Proteomes" id="UP000232163"/>
    </source>
</evidence>
<feature type="signal peptide" evidence="1">
    <location>
        <begin position="1"/>
        <end position="22"/>
    </location>
</feature>
<dbReference type="Proteomes" id="UP000232163">
    <property type="component" value="Unassembled WGS sequence"/>
</dbReference>
<evidence type="ECO:0000256" key="1">
    <source>
        <dbReference type="SAM" id="SignalP"/>
    </source>
</evidence>
<feature type="chain" id="PRO_5014815666" evidence="1">
    <location>
        <begin position="23"/>
        <end position="157"/>
    </location>
</feature>
<sequence length="157" mass="17346">MRSLIFKTALAAILISTPLATAYAASHDSHDSHGSRASGEFDSHDHDRRDYRALYDLDDDPVVNEVTPMPTFVSDTRLNTILGELHAADGRIMADRGRRMLNPAEVRGLRSKEAMIRGEAVRTAALNGGVVPGMRYHVIQRQIANLDTTISRDARHV</sequence>
<dbReference type="AlphaFoldDB" id="A0A2N9W342"/>
<protein>
    <submittedName>
        <fullName evidence="2">Uncharacterized protein</fullName>
    </submittedName>
</protein>
<gene>
    <name evidence="2" type="ORF">B5P45_03960</name>
</gene>